<reference evidence="7" key="2">
    <citation type="journal article" date="2016" name="Genome Announc.">
        <title>Genome sequence of Ustilaginoidea virens IPU010, a rice pathogenic fungus causing false smut.</title>
        <authorList>
            <person name="Kumagai T."/>
            <person name="Ishii T."/>
            <person name="Terai G."/>
            <person name="Umemura M."/>
            <person name="Machida M."/>
            <person name="Asai K."/>
        </authorList>
    </citation>
    <scope>NUCLEOTIDE SEQUENCE [LARGE SCALE GENOMIC DNA]</scope>
    <source>
        <strain evidence="7">IPU010</strain>
    </source>
</reference>
<evidence type="ECO:0000313" key="7">
    <source>
        <dbReference type="Proteomes" id="UP000054053"/>
    </source>
</evidence>
<proteinExistence type="predicted"/>
<dbReference type="Proteomes" id="UP000027002">
    <property type="component" value="Chromosome 4"/>
</dbReference>
<dbReference type="STRING" id="1159556.A0A063BPE7"/>
<dbReference type="CDD" id="cd18966">
    <property type="entry name" value="chromodomain"/>
    <property type="match status" value="1"/>
</dbReference>
<evidence type="ECO:0000313" key="4">
    <source>
        <dbReference type="EMBL" id="GAO14904.1"/>
    </source>
</evidence>
<sequence length="1285" mass="144067">MASGSSSHLELKKKADDDDDDDIPRSSSSSPQQSEQGAEWLVTRILAEASIKGVTKYLLEWEGFELKEATWEPACNLSEQLLADWRAGIGRVGKTAPGFKISHWREAVNADIRAKYAKHSARNRKLIQSGLEPQPPEGTLRDWMNDIEGPSEDGLDDTNDKRDQPESFAYNDSTIGNSASPEIGSARNETPVVMDKPAKESVDKIFDTRQKEVAHVEGLNHLDTGSNDKRIDRLRISSCLPFFKTLAKSPVGAGKESRKTIQKQDGMRTPHTAQDTHIDVPNASKASSRPASGEGTADNMALTVNVFVGGKKRRASSSLVDALSDPTRHQQFLTFRKRRLVEKALRDGEGCRPPGEPSRAFATLPGSEATTTSPGTALEANRSGQPDADPSFLPLAIATQKLKKRVRWADDLYQTFDSLFVSDEKSVGHVDMPPTFGMNNADTDSCSDSTIRPLAAFNSQQRTKMCYFGPGEEFCAKVEFSSLPVNESDPWVQWFKDNDRLLFSHFCSLTDLMSQLGCNTLQDASTCQGTLLSSGLDQKVMESVGERLRVGQLAVTCHQSNFYVAVFPPEASPGFDTLNGNTALRQTAAHLNYSILQPSPPFPLSMLAPVPSVVQQGKALSAFNLCLGRPFEKLFPNGQNGPPQNFFFMFTQAAYREATILAGWLREVDNNCTIRTSFSPGQWSEFGTLDRGIVILHEDSLWLLRTVPKVSTILHGNPVNIDFYIFSTSGGPSSLDDKSAASVCRNYQLRQAFQYGIVVFITPSFLVSQPEQAYNFAKFFWKNYTMNSSIYRPGKLAFCSDILGWLLDLAMEKAAKAPSEAVEAQQEHRRASTAMYKCWNLIRMMVDFDRDELCEDNLILYAPEYLDGNDEQSLVNWFGSWTAHHHRFRKFLVLGSSNQTEARLSRDLRPVRFAALTGTETRTSGDMGRYPAEPALPSQKELPCSVRNTAVQIRNFLTDVEQQSKNMSYCPLVLYRYPISFWDSDSGLNFGDFVSLFDDQKTWFNFFAKPLFATAKRRPSNVLLPRKKNTYIGLFYTLEKDGSQEVSKKSREPRWAPWIAGYRPVNLQRKPWKTMELLIWDPKLNVQASDSSEIYESELTAAQRELISFVRENSGEEKSTLPLERVWLGPFTNTHEDGMSDHLDCTLSWVENISSTIRERLPVDSRWLLAQGWKEVHSGSKPQDPTNLRHVAEARMDPSEYISLPLRTVIPAPEFRSAGDGAAGKNHFQEAVLKNQGLKRIPFTFKPTLTWYAEQLKNGGGFEHIIISEWQSVFTKYKIVDPEVD</sequence>
<dbReference type="Gene3D" id="2.40.50.40">
    <property type="match status" value="1"/>
</dbReference>
<dbReference type="GO" id="GO:0006338">
    <property type="term" value="P:chromatin remodeling"/>
    <property type="evidence" value="ECO:0007669"/>
    <property type="project" value="UniProtKB-ARBA"/>
</dbReference>
<feature type="region of interest" description="Disordered" evidence="2">
    <location>
        <begin position="347"/>
        <end position="391"/>
    </location>
</feature>
<dbReference type="GeneID" id="66065850"/>
<dbReference type="PROSITE" id="PS50013">
    <property type="entry name" value="CHROMO_2"/>
    <property type="match status" value="1"/>
</dbReference>
<dbReference type="SUPFAM" id="SSF54160">
    <property type="entry name" value="Chromo domain-like"/>
    <property type="match status" value="1"/>
</dbReference>
<dbReference type="InterPro" id="IPR016197">
    <property type="entry name" value="Chromo-like_dom_sf"/>
</dbReference>
<gene>
    <name evidence="5" type="ORF">UV8b_05072</name>
    <name evidence="4" type="ORF">UVI_02007430</name>
</gene>
<feature type="compositionally biased region" description="Low complexity" evidence="2">
    <location>
        <begin position="25"/>
        <end position="34"/>
    </location>
</feature>
<evidence type="ECO:0000256" key="1">
    <source>
        <dbReference type="ARBA" id="ARBA00011353"/>
    </source>
</evidence>
<feature type="compositionally biased region" description="Polar residues" evidence="2">
    <location>
        <begin position="170"/>
        <end position="180"/>
    </location>
</feature>
<dbReference type="HOGENOM" id="CLU_002208_0_0_1"/>
<feature type="domain" description="Chromo" evidence="3">
    <location>
        <begin position="40"/>
        <end position="77"/>
    </location>
</feature>
<dbReference type="OrthoDB" id="436852at2759"/>
<dbReference type="Pfam" id="PF00385">
    <property type="entry name" value="Chromo"/>
    <property type="match status" value="1"/>
</dbReference>
<organism evidence="4 7">
    <name type="scientific">Ustilaginoidea virens</name>
    <name type="common">Rice false smut fungus</name>
    <name type="synonym">Villosiclava virens</name>
    <dbReference type="NCBI Taxonomy" id="1159556"/>
    <lineage>
        <taxon>Eukaryota</taxon>
        <taxon>Fungi</taxon>
        <taxon>Dikarya</taxon>
        <taxon>Ascomycota</taxon>
        <taxon>Pezizomycotina</taxon>
        <taxon>Sordariomycetes</taxon>
        <taxon>Hypocreomycetidae</taxon>
        <taxon>Hypocreales</taxon>
        <taxon>Clavicipitaceae</taxon>
        <taxon>Ustilaginoidea</taxon>
    </lineage>
</organism>
<reference evidence="4" key="1">
    <citation type="journal article" date="2016" name="Genome Announc.">
        <title>Genome Sequence of Ustilaginoidea virens IPU010, a Rice Pathogenic Fungus Causing False Smut.</title>
        <authorList>
            <person name="Kumagai T."/>
            <person name="Ishii T."/>
            <person name="Terai G."/>
            <person name="Umemura M."/>
            <person name="Machida M."/>
            <person name="Asai K."/>
        </authorList>
    </citation>
    <scope>NUCLEOTIDE SEQUENCE [LARGE SCALE GENOMIC DNA]</scope>
    <source>
        <strain evidence="4">IPU010</strain>
    </source>
</reference>
<feature type="region of interest" description="Disordered" evidence="2">
    <location>
        <begin position="125"/>
        <end position="192"/>
    </location>
</feature>
<feature type="region of interest" description="Disordered" evidence="2">
    <location>
        <begin position="1"/>
        <end position="37"/>
    </location>
</feature>
<dbReference type="InterPro" id="IPR000953">
    <property type="entry name" value="Chromo/chromo_shadow_dom"/>
</dbReference>
<dbReference type="Proteomes" id="UP000054053">
    <property type="component" value="Unassembled WGS sequence"/>
</dbReference>
<keyword evidence="6" id="KW-1185">Reference proteome</keyword>
<dbReference type="KEGG" id="uvi:66065850"/>
<evidence type="ECO:0000259" key="3">
    <source>
        <dbReference type="PROSITE" id="PS50013"/>
    </source>
</evidence>
<accession>A0A063BPE7</accession>
<reference evidence="5" key="3">
    <citation type="submission" date="2020-03" db="EMBL/GenBank/DDBJ databases">
        <title>A mixture of massive structural variations and highly conserved coding sequences in Ustilaginoidea virens genome.</title>
        <authorList>
            <person name="Zhang K."/>
            <person name="Zhao Z."/>
            <person name="Zhang Z."/>
            <person name="Li Y."/>
            <person name="Hsiang T."/>
            <person name="Sun W."/>
        </authorList>
    </citation>
    <scope>NUCLEOTIDE SEQUENCE</scope>
    <source>
        <strain evidence="5">UV-8b</strain>
    </source>
</reference>
<dbReference type="EMBL" id="CP072756">
    <property type="protein sequence ID" value="QUC20831.1"/>
    <property type="molecule type" value="Genomic_DNA"/>
</dbReference>
<evidence type="ECO:0000313" key="5">
    <source>
        <dbReference type="EMBL" id="QUC20831.1"/>
    </source>
</evidence>
<name>A0A063BPE7_USTVR</name>
<comment type="subunit">
    <text evidence="1">Component of the NuA4 histone acetyltransferase complex.</text>
</comment>
<protein>
    <recommendedName>
        <fullName evidence="3">Chromo domain-containing protein</fullName>
    </recommendedName>
</protein>
<dbReference type="RefSeq" id="XP_042998504.1">
    <property type="nucleotide sequence ID" value="XM_043142570.1"/>
</dbReference>
<dbReference type="InterPro" id="IPR023780">
    <property type="entry name" value="Chromo_domain"/>
</dbReference>
<evidence type="ECO:0000256" key="2">
    <source>
        <dbReference type="SAM" id="MobiDB-lite"/>
    </source>
</evidence>
<evidence type="ECO:0000313" key="6">
    <source>
        <dbReference type="Proteomes" id="UP000027002"/>
    </source>
</evidence>
<feature type="region of interest" description="Disordered" evidence="2">
    <location>
        <begin position="251"/>
        <end position="297"/>
    </location>
</feature>
<dbReference type="EMBL" id="BBTG02000003">
    <property type="protein sequence ID" value="GAO14904.1"/>
    <property type="molecule type" value="Genomic_DNA"/>
</dbReference>